<evidence type="ECO:0000256" key="10">
    <source>
        <dbReference type="SAM" id="MobiDB-lite"/>
    </source>
</evidence>
<dbReference type="GO" id="GO:0008270">
    <property type="term" value="F:zinc ion binding"/>
    <property type="evidence" value="ECO:0007669"/>
    <property type="project" value="UniProtKB-KW"/>
</dbReference>
<feature type="region of interest" description="Disordered" evidence="10">
    <location>
        <begin position="353"/>
        <end position="375"/>
    </location>
</feature>
<evidence type="ECO:0000256" key="6">
    <source>
        <dbReference type="ARBA" id="ARBA00023015"/>
    </source>
</evidence>
<organism evidence="12 13">
    <name type="scientific">Eutrema salsugineum</name>
    <name type="common">Saltwater cress</name>
    <name type="synonym">Sisymbrium salsugineum</name>
    <dbReference type="NCBI Taxonomy" id="72664"/>
    <lineage>
        <taxon>Eukaryota</taxon>
        <taxon>Viridiplantae</taxon>
        <taxon>Streptophyta</taxon>
        <taxon>Embryophyta</taxon>
        <taxon>Tracheophyta</taxon>
        <taxon>Spermatophyta</taxon>
        <taxon>Magnoliopsida</taxon>
        <taxon>eudicotyledons</taxon>
        <taxon>Gunneridae</taxon>
        <taxon>Pentapetalae</taxon>
        <taxon>rosids</taxon>
        <taxon>malvids</taxon>
        <taxon>Brassicales</taxon>
        <taxon>Brassicaceae</taxon>
        <taxon>Eutremeae</taxon>
        <taxon>Eutrema</taxon>
    </lineage>
</organism>
<keyword evidence="4 9" id="KW-0863">Zinc-finger</keyword>
<name>V4M2I5_EUTSA</name>
<dbReference type="KEGG" id="eus:EUTSA_v10020904mg"/>
<dbReference type="InterPro" id="IPR013087">
    <property type="entry name" value="Znf_C2H2_type"/>
</dbReference>
<keyword evidence="13" id="KW-1185">Reference proteome</keyword>
<evidence type="ECO:0000256" key="9">
    <source>
        <dbReference type="PROSITE-ProRule" id="PRU00042"/>
    </source>
</evidence>
<evidence type="ECO:0000256" key="7">
    <source>
        <dbReference type="ARBA" id="ARBA00023163"/>
    </source>
</evidence>
<keyword evidence="8" id="KW-0539">Nucleus</keyword>
<dbReference type="GO" id="GO:0000976">
    <property type="term" value="F:transcription cis-regulatory region binding"/>
    <property type="evidence" value="ECO:0007669"/>
    <property type="project" value="EnsemblPlants"/>
</dbReference>
<dbReference type="STRING" id="72664.V4M2I5"/>
<dbReference type="GO" id="GO:0009555">
    <property type="term" value="P:pollen development"/>
    <property type="evidence" value="ECO:0007669"/>
    <property type="project" value="EnsemblPlants"/>
</dbReference>
<dbReference type="InterPro" id="IPR036236">
    <property type="entry name" value="Znf_C2H2_sf"/>
</dbReference>
<dbReference type="eggNOG" id="KOG1721">
    <property type="taxonomic scope" value="Eukaryota"/>
</dbReference>
<feature type="domain" description="C2H2-type" evidence="11">
    <location>
        <begin position="254"/>
        <end position="278"/>
    </location>
</feature>
<dbReference type="PROSITE" id="PS50157">
    <property type="entry name" value="ZINC_FINGER_C2H2_2"/>
    <property type="match status" value="2"/>
</dbReference>
<dbReference type="Gramene" id="ESQ49017">
    <property type="protein sequence ID" value="ESQ49017"/>
    <property type="gene ID" value="EUTSA_v10020904mg"/>
</dbReference>
<gene>
    <name evidence="12" type="ORF">EUTSA_v10020904mg</name>
</gene>
<dbReference type="Gene3D" id="3.30.160.60">
    <property type="entry name" value="Classic Zinc Finger"/>
    <property type="match status" value="1"/>
</dbReference>
<dbReference type="SMART" id="SM00355">
    <property type="entry name" value="ZnF_C2H2"/>
    <property type="match status" value="2"/>
</dbReference>
<accession>V4M2I5</accession>
<dbReference type="EMBL" id="KI517408">
    <property type="protein sequence ID" value="ESQ49017.1"/>
    <property type="molecule type" value="Genomic_DNA"/>
</dbReference>
<evidence type="ECO:0000256" key="3">
    <source>
        <dbReference type="ARBA" id="ARBA00022737"/>
    </source>
</evidence>
<feature type="domain" description="C2H2-type" evidence="11">
    <location>
        <begin position="178"/>
        <end position="205"/>
    </location>
</feature>
<protein>
    <recommendedName>
        <fullName evidence="11">C2H2-type domain-containing protein</fullName>
    </recommendedName>
</protein>
<reference evidence="12 13" key="1">
    <citation type="journal article" date="2013" name="Front. Plant Sci.">
        <title>The Reference Genome of the Halophytic Plant Eutrema salsugineum.</title>
        <authorList>
            <person name="Yang R."/>
            <person name="Jarvis D.E."/>
            <person name="Chen H."/>
            <person name="Beilstein M.A."/>
            <person name="Grimwood J."/>
            <person name="Jenkins J."/>
            <person name="Shu S."/>
            <person name="Prochnik S."/>
            <person name="Xin M."/>
            <person name="Ma C."/>
            <person name="Schmutz J."/>
            <person name="Wing R.A."/>
            <person name="Mitchell-Olds T."/>
            <person name="Schumaker K.S."/>
            <person name="Wang X."/>
        </authorList>
    </citation>
    <scope>NUCLEOTIDE SEQUENCE [LARGE SCALE GENOMIC DNA]</scope>
</reference>
<evidence type="ECO:0000256" key="2">
    <source>
        <dbReference type="ARBA" id="ARBA00022723"/>
    </source>
</evidence>
<keyword evidence="7" id="KW-0804">Transcription</keyword>
<feature type="region of interest" description="Disordered" evidence="10">
    <location>
        <begin position="140"/>
        <end position="168"/>
    </location>
</feature>
<evidence type="ECO:0000256" key="8">
    <source>
        <dbReference type="ARBA" id="ARBA00023242"/>
    </source>
</evidence>
<sequence length="388" mass="41922">MEIAEEAISAAKEQSSSILKGKRTKRQRPLSPIPFSIVPPMSSQEPDVEEESTSLVSKDKCLNDEMINNNNKNDNNILINGVTSSSSASSSSNNNETLKAAADEEDQDMANCLILLAQGHHNHQQPQQQTRQLMISYQESGNNNNNAYRSSSRRFLETSSSNGTTTNGGGGRAGYYVYQCKTCDRTFPSFQALGGHRASHKKPKAAAGLHDLKKSIYDDAVSLQLNKVLTTTPNNNNNHRSLVVYGKASNNKVHECGICGAEFTSGQALGGHMRRHRGAVVAAAAASTATVAVAATANTALSLSPMSFDPMSDGPVQAPVKKARSAVVSLDLDLNLPAPEDENRVNGLSFASKQEHEQEHEQTQQKTQREEQKSLVLSTAPTLVDCHY</sequence>
<evidence type="ECO:0000313" key="12">
    <source>
        <dbReference type="EMBL" id="ESQ49017.1"/>
    </source>
</evidence>
<dbReference type="GO" id="GO:0005634">
    <property type="term" value="C:nucleus"/>
    <property type="evidence" value="ECO:0007669"/>
    <property type="project" value="UniProtKB-SubCell"/>
</dbReference>
<evidence type="ECO:0000256" key="4">
    <source>
        <dbReference type="ARBA" id="ARBA00022771"/>
    </source>
</evidence>
<evidence type="ECO:0000313" key="13">
    <source>
        <dbReference type="Proteomes" id="UP000030689"/>
    </source>
</evidence>
<keyword evidence="5" id="KW-0862">Zinc</keyword>
<dbReference type="OrthoDB" id="6077919at2759"/>
<feature type="region of interest" description="Disordered" evidence="10">
    <location>
        <begin position="1"/>
        <end position="56"/>
    </location>
</feature>
<dbReference type="PANTHER" id="PTHR26374:SF378">
    <property type="entry name" value="C2H2-TYPE ZINC FINGER FAMILY PROTEIN"/>
    <property type="match status" value="1"/>
</dbReference>
<dbReference type="SUPFAM" id="SSF57667">
    <property type="entry name" value="beta-beta-alpha zinc fingers"/>
    <property type="match status" value="1"/>
</dbReference>
<keyword evidence="3" id="KW-0677">Repeat</keyword>
<keyword evidence="2" id="KW-0479">Metal-binding</keyword>
<evidence type="ECO:0000259" key="11">
    <source>
        <dbReference type="PROSITE" id="PS50157"/>
    </source>
</evidence>
<dbReference type="PROSITE" id="PS00028">
    <property type="entry name" value="ZINC_FINGER_C2H2_1"/>
    <property type="match status" value="2"/>
</dbReference>
<keyword evidence="6" id="KW-0805">Transcription regulation</keyword>
<dbReference type="OMA" id="LMVSYQE"/>
<evidence type="ECO:0000256" key="5">
    <source>
        <dbReference type="ARBA" id="ARBA00022833"/>
    </source>
</evidence>
<dbReference type="PANTHER" id="PTHR26374">
    <property type="entry name" value="ZINC FINGER PROTEIN ZAT5"/>
    <property type="match status" value="1"/>
</dbReference>
<feature type="compositionally biased region" description="Low complexity" evidence="10">
    <location>
        <begin position="1"/>
        <end position="18"/>
    </location>
</feature>
<dbReference type="AlphaFoldDB" id="V4M2I5"/>
<feature type="compositionally biased region" description="Basic and acidic residues" evidence="10">
    <location>
        <begin position="353"/>
        <end position="373"/>
    </location>
</feature>
<evidence type="ECO:0000256" key="1">
    <source>
        <dbReference type="ARBA" id="ARBA00004123"/>
    </source>
</evidence>
<comment type="subcellular location">
    <subcellularLocation>
        <location evidence="1">Nucleus</location>
    </subcellularLocation>
</comment>
<dbReference type="Pfam" id="PF13912">
    <property type="entry name" value="zf-C2H2_6"/>
    <property type="match status" value="2"/>
</dbReference>
<dbReference type="Proteomes" id="UP000030689">
    <property type="component" value="Unassembled WGS sequence"/>
</dbReference>
<proteinExistence type="predicted"/>